<dbReference type="AlphaFoldDB" id="A0A059CBA4"/>
<reference evidence="2" key="1">
    <citation type="submission" date="2013-07" db="EMBL/GenBank/DDBJ databases">
        <title>The genome of Eucalyptus grandis.</title>
        <authorList>
            <person name="Schmutz J."/>
            <person name="Hayes R."/>
            <person name="Myburg A."/>
            <person name="Tuskan G."/>
            <person name="Grattapaglia D."/>
            <person name="Rokhsar D.S."/>
        </authorList>
    </citation>
    <scope>NUCLEOTIDE SEQUENCE</scope>
    <source>
        <tissue evidence="2">Leaf extractions</tissue>
    </source>
</reference>
<name>A0A059CBA4_EUCGR</name>
<dbReference type="InParanoid" id="A0A059CBA4"/>
<dbReference type="Gramene" id="KCW75421">
    <property type="protein sequence ID" value="KCW75421"/>
    <property type="gene ID" value="EUGRSUZ_E04181"/>
</dbReference>
<protein>
    <submittedName>
        <fullName evidence="2">Uncharacterized protein</fullName>
    </submittedName>
</protein>
<evidence type="ECO:0000256" key="1">
    <source>
        <dbReference type="SAM" id="MobiDB-lite"/>
    </source>
</evidence>
<feature type="compositionally biased region" description="Acidic residues" evidence="1">
    <location>
        <begin position="213"/>
        <end position="222"/>
    </location>
</feature>
<proteinExistence type="predicted"/>
<dbReference type="EMBL" id="KK198757">
    <property type="protein sequence ID" value="KCW75421.1"/>
    <property type="molecule type" value="Genomic_DNA"/>
</dbReference>
<feature type="region of interest" description="Disordered" evidence="1">
    <location>
        <begin position="209"/>
        <end position="231"/>
    </location>
</feature>
<organism evidence="2">
    <name type="scientific">Eucalyptus grandis</name>
    <name type="common">Flooded gum</name>
    <dbReference type="NCBI Taxonomy" id="71139"/>
    <lineage>
        <taxon>Eukaryota</taxon>
        <taxon>Viridiplantae</taxon>
        <taxon>Streptophyta</taxon>
        <taxon>Embryophyta</taxon>
        <taxon>Tracheophyta</taxon>
        <taxon>Spermatophyta</taxon>
        <taxon>Magnoliopsida</taxon>
        <taxon>eudicotyledons</taxon>
        <taxon>Gunneridae</taxon>
        <taxon>Pentapetalae</taxon>
        <taxon>rosids</taxon>
        <taxon>malvids</taxon>
        <taxon>Myrtales</taxon>
        <taxon>Myrtaceae</taxon>
        <taxon>Myrtoideae</taxon>
        <taxon>Eucalypteae</taxon>
        <taxon>Eucalyptus</taxon>
    </lineage>
</organism>
<sequence length="242" mass="25831">MGRGWRRGRHVIKWVHLEPDAAAQSVAPPTLPPLGEVRDHRPKAPVAVQRRQVRRALREGEQLPQVRQIHLLDCEFLTRPPVGSPCGDFIHGLCQDLREPGRIGDVRNVLHHENHGESLVRASSADTTFCSGHAVVARGGVDVAAAEKEPIGSVGRVLAGGGVGKAVGAVGGGRGEGREEGVEVGIVGGVGSEETTVWARKIEISDGSCSTEILDEDEEEEGGREGEGDDVARIHDLLEFVN</sequence>
<accession>A0A059CBA4</accession>
<evidence type="ECO:0000313" key="2">
    <source>
        <dbReference type="EMBL" id="KCW75421.1"/>
    </source>
</evidence>
<gene>
    <name evidence="2" type="ORF">EUGRSUZ_E04181</name>
</gene>